<dbReference type="Proteomes" id="UP000219494">
    <property type="component" value="Unassembled WGS sequence"/>
</dbReference>
<keyword evidence="4" id="KW-1185">Reference proteome</keyword>
<dbReference type="Pfam" id="PF01345">
    <property type="entry name" value="DUF11"/>
    <property type="match status" value="1"/>
</dbReference>
<evidence type="ECO:0000256" key="1">
    <source>
        <dbReference type="SAM" id="SignalP"/>
    </source>
</evidence>
<proteinExistence type="predicted"/>
<dbReference type="SUPFAM" id="SSF49373">
    <property type="entry name" value="Invasin/intimin cell-adhesion fragments"/>
    <property type="match status" value="1"/>
</dbReference>
<organism evidence="3 4">
    <name type="scientific">Sphingomonas guangdongensis</name>
    <dbReference type="NCBI Taxonomy" id="1141890"/>
    <lineage>
        <taxon>Bacteria</taxon>
        <taxon>Pseudomonadati</taxon>
        <taxon>Pseudomonadota</taxon>
        <taxon>Alphaproteobacteria</taxon>
        <taxon>Sphingomonadales</taxon>
        <taxon>Sphingomonadaceae</taxon>
        <taxon>Sphingomonas</taxon>
    </lineage>
</organism>
<feature type="chain" id="PRO_5013171224" evidence="1">
    <location>
        <begin position="25"/>
        <end position="1646"/>
    </location>
</feature>
<sequence length="1646" mass="175296">MSMTPRLLALAALLGLSPVAPATAQTVQRVTNTAQLSWSDSSDRREVSSNTVSLAVDRIKVPTRLSFRLPPVGHEMSGSRCETMPRLRFTPAPVDEAAYAGSAPLETVDNHQPYFIVLENAGGNRDAARREEAIITATSGATSLQVVLLETGNNTGVFAGGISPPGRNPGNAACDPRLDRGARVILTFEEDDHSYGSTSEQLVDPAGYVFDSQTGALVDGAVVTLLDEQNRPAVVYGDDGISRYPATVISGGHTTDSSGRLYDFPQGNYRFPFVAPGKYHLRIQPPARYTAPSVRSAGELARLRDPSGRPFILNGASTGGVFEIVEPDPFYADIPLDREGETALLLTKTASVREASPGDFVQYRVTLENRGSAPAQGVQLTDILPEGLRYERGSHTGAGTPAVSADGRTLNFPLAQVAAGASVEVRYVVSIAPGAPVGEAINRVLASGSAGATSNEAAAAVRIRPLLFTDGFTVTGRVTEGGCGDPVDKRRGVPGIRLLMEDGTFVVTDRDGLYHFEGVRPGRHVVQLDTGSLPASHTPVACDIDTRQAGSAISRFVEADGGLLKRVDFQLKPTGKAAAADTLPIAIADDANAAGNRDWLIGQTPGVEMLFPTVGHNPRAPVLRVAIKHLPAQRVRLSLNGQLVDPLLFDTTDQAGDVAVSRWSGLPLVDGDNKLHADVLAGEGQVVASFDRVVRSTSTAVSASVVADRSRLIADGVTRPLVAVRVVDATGHPVRAGTTLPFRVDRPHVAAVDPTLAQDGTPGAATIARVVGDDGLAFIALEPTTQTGAVRVVASFTGEKSTHDRELRAWLSGAAKDWVVVGFGAGTVGHNTLDRHARTLARADRDTLMTDGQLALYAKGRIKGSWLATIAYDSDRRRDRDRGLLGTIDPNRYYTVYGDGTRQGYDAPTERKLYVRLEAPEFYALFGDYETGLTQSQLGRYSRTLNGGKLAYESANVSVTAFAAHTDELYARDEIPGNGLSGPYRLSGRDIVPNSDKLRIEVRDRFRSELIVSSTALTRHLDYDIDTAMGTIRFRQPVLTRDAAQNPIFIVVDYETYGRTGALVAGGRAAVRTSDRRLEVGATALHDSTVGTANLLAIDVKGELSATTEVRAEAATGGRGGFKAGQAFLVEAEHHGAALDLLAYARQQDQRFGVGQQNVVEAGTRKLGVDGRLRLGDRVSLTTTAWHQDSLETAGTRLAADVRLELQRAGGTLFVGGQLAQDRGIDGRERDSRLLTLGGTQALFDGKLTLAAQTQVAPGGDKASVDFPVRHQVTGALKVMDGVRLLGGYEIAEGADYTAHTAQVGFDVAPWAGGKLSSTLNQQAAGENGQRLFAQYGLTQSLQLGSRWSVDATLDASSTVRGAIPTGAVISAFHPVASGGSLAQDGAGDYAAVTLGTNYRADRWSANGRIEYRISDAGDRFGITASVLRTLGEGKTLASSLRWSQVTQDSGAVASFATADLSVAWRPLDSNWSVLERFELRRERADAGFDDRNVLGVPSFGGGFQATLRAVNNIALNYRTGPEGLGHGTEATLYHGIKWVKGSFGPQDFTGLVNVVGFDLRRDLGRHLDIGIAGSVQHAWERKVVSYSVGPTVGVSPARNLWLTAGYNVAGYRDRDFEADRYTRAGPFITARLKFDQAMLGKVGGR</sequence>
<evidence type="ECO:0000313" key="3">
    <source>
        <dbReference type="EMBL" id="SOB79462.1"/>
    </source>
</evidence>
<dbReference type="Gene3D" id="2.60.40.10">
    <property type="entry name" value="Immunoglobulins"/>
    <property type="match status" value="1"/>
</dbReference>
<evidence type="ECO:0000259" key="2">
    <source>
        <dbReference type="Pfam" id="PF01345"/>
    </source>
</evidence>
<reference evidence="3 4" key="1">
    <citation type="submission" date="2017-07" db="EMBL/GenBank/DDBJ databases">
        <authorList>
            <person name="Sun Z.S."/>
            <person name="Albrecht U."/>
            <person name="Echele G."/>
            <person name="Lee C.C."/>
        </authorList>
    </citation>
    <scope>NUCLEOTIDE SEQUENCE [LARGE SCALE GENOMIC DNA]</scope>
    <source>
        <strain evidence="3 4">CGMCC 1.12672</strain>
    </source>
</reference>
<accession>A0A285QHB7</accession>
<name>A0A285QHB7_9SPHN</name>
<protein>
    <submittedName>
        <fullName evidence="3">Conserved repeat domain-containing protein</fullName>
    </submittedName>
</protein>
<dbReference type="EMBL" id="OBMI01000001">
    <property type="protein sequence ID" value="SOB79462.1"/>
    <property type="molecule type" value="Genomic_DNA"/>
</dbReference>
<dbReference type="NCBIfam" id="TIGR01451">
    <property type="entry name" value="B_ant_repeat"/>
    <property type="match status" value="1"/>
</dbReference>
<dbReference type="InterPro" id="IPR008964">
    <property type="entry name" value="Invasin/intimin_cell_adhesion"/>
</dbReference>
<feature type="signal peptide" evidence="1">
    <location>
        <begin position="1"/>
        <end position="24"/>
    </location>
</feature>
<feature type="domain" description="DUF11" evidence="2">
    <location>
        <begin position="345"/>
        <end position="448"/>
    </location>
</feature>
<gene>
    <name evidence="3" type="ORF">SAMN06297144_0562</name>
</gene>
<keyword evidence="1" id="KW-0732">Signal</keyword>
<dbReference type="InterPro" id="IPR047589">
    <property type="entry name" value="DUF11_rpt"/>
</dbReference>
<dbReference type="InterPro" id="IPR001434">
    <property type="entry name" value="OmcB-like_DUF11"/>
</dbReference>
<dbReference type="InterPro" id="IPR013783">
    <property type="entry name" value="Ig-like_fold"/>
</dbReference>
<evidence type="ECO:0000313" key="4">
    <source>
        <dbReference type="Proteomes" id="UP000219494"/>
    </source>
</evidence>